<accession>A0A4Y2J2V2</accession>
<feature type="region of interest" description="Disordered" evidence="1">
    <location>
        <begin position="77"/>
        <end position="98"/>
    </location>
</feature>
<keyword evidence="3" id="KW-1185">Reference proteome</keyword>
<sequence length="108" mass="12041">MRSIQSLVPVIITFHFEATRGLFSDGLRHFEPWSDEEDDTRAGTPSLNFRTTPAGGRLAPTYDLACDGPTYTTDLRGNRVSNLESSNPEDVTLPLGQRDPEVYTKKLL</sequence>
<evidence type="ECO:0000313" key="2">
    <source>
        <dbReference type="EMBL" id="GBM84447.1"/>
    </source>
</evidence>
<dbReference type="Proteomes" id="UP000499080">
    <property type="component" value="Unassembled WGS sequence"/>
</dbReference>
<feature type="region of interest" description="Disordered" evidence="1">
    <location>
        <begin position="34"/>
        <end position="54"/>
    </location>
</feature>
<dbReference type="AlphaFoldDB" id="A0A4Y2J2V2"/>
<proteinExistence type="predicted"/>
<feature type="compositionally biased region" description="Polar residues" evidence="1">
    <location>
        <begin position="77"/>
        <end position="89"/>
    </location>
</feature>
<reference evidence="2 3" key="1">
    <citation type="journal article" date="2019" name="Sci. Rep.">
        <title>Orb-weaving spider Araneus ventricosus genome elucidates the spidroin gene catalogue.</title>
        <authorList>
            <person name="Kono N."/>
            <person name="Nakamura H."/>
            <person name="Ohtoshi R."/>
            <person name="Moran D.A.P."/>
            <person name="Shinohara A."/>
            <person name="Yoshida Y."/>
            <person name="Fujiwara M."/>
            <person name="Mori M."/>
            <person name="Tomita M."/>
            <person name="Arakawa K."/>
        </authorList>
    </citation>
    <scope>NUCLEOTIDE SEQUENCE [LARGE SCALE GENOMIC DNA]</scope>
</reference>
<gene>
    <name evidence="2" type="ORF">AVEN_6202_1</name>
</gene>
<dbReference type="EMBL" id="BGPR01003160">
    <property type="protein sequence ID" value="GBM84447.1"/>
    <property type="molecule type" value="Genomic_DNA"/>
</dbReference>
<protein>
    <submittedName>
        <fullName evidence="2">Uncharacterized protein</fullName>
    </submittedName>
</protein>
<comment type="caution">
    <text evidence="2">The sequence shown here is derived from an EMBL/GenBank/DDBJ whole genome shotgun (WGS) entry which is preliminary data.</text>
</comment>
<evidence type="ECO:0000256" key="1">
    <source>
        <dbReference type="SAM" id="MobiDB-lite"/>
    </source>
</evidence>
<name>A0A4Y2J2V2_ARAVE</name>
<evidence type="ECO:0000313" key="3">
    <source>
        <dbReference type="Proteomes" id="UP000499080"/>
    </source>
</evidence>
<organism evidence="2 3">
    <name type="scientific">Araneus ventricosus</name>
    <name type="common">Orbweaver spider</name>
    <name type="synonym">Epeira ventricosa</name>
    <dbReference type="NCBI Taxonomy" id="182803"/>
    <lineage>
        <taxon>Eukaryota</taxon>
        <taxon>Metazoa</taxon>
        <taxon>Ecdysozoa</taxon>
        <taxon>Arthropoda</taxon>
        <taxon>Chelicerata</taxon>
        <taxon>Arachnida</taxon>
        <taxon>Araneae</taxon>
        <taxon>Araneomorphae</taxon>
        <taxon>Entelegynae</taxon>
        <taxon>Araneoidea</taxon>
        <taxon>Araneidae</taxon>
        <taxon>Araneus</taxon>
    </lineage>
</organism>